<dbReference type="Proteomes" id="UP000465035">
    <property type="component" value="Chromosome"/>
</dbReference>
<proteinExistence type="predicted"/>
<dbReference type="AlphaFoldDB" id="A0A6G9Q839"/>
<dbReference type="SMR" id="A0A6G9Q839"/>
<dbReference type="GO" id="GO:0016747">
    <property type="term" value="F:acyltransferase activity, transferring groups other than amino-acyl groups"/>
    <property type="evidence" value="ECO:0007669"/>
    <property type="project" value="InterPro"/>
</dbReference>
<accession>A0A6G9Q839</accession>
<keyword evidence="1" id="KW-0808">Transferase</keyword>
<protein>
    <submittedName>
        <fullName evidence="1">GNAT family N-acetyltransferase</fullName>
    </submittedName>
</protein>
<dbReference type="InterPro" id="IPR052523">
    <property type="entry name" value="Trichothecene_AcTrans"/>
</dbReference>
<dbReference type="Gene3D" id="3.40.630.30">
    <property type="match status" value="1"/>
</dbReference>
<sequence>MDIRKATLADIKIISQIRKQQLIDEGIEPDVSIDSQLASFFKKTIAEGSLIEYLILDGQQIIATAAIYFQQFPPTYSNQSGVKGYITNMYTADSYRGKGLATRLLHQLVNEAKKKGVTKLWLGTSKLGRPVYEKFGFEQTGEWLNMDI</sequence>
<evidence type="ECO:0000313" key="2">
    <source>
        <dbReference type="Proteomes" id="UP000465035"/>
    </source>
</evidence>
<dbReference type="PANTHER" id="PTHR42791:SF1">
    <property type="entry name" value="N-ACETYLTRANSFERASE DOMAIN-CONTAINING PROTEIN"/>
    <property type="match status" value="1"/>
</dbReference>
<dbReference type="EMBL" id="CP047121">
    <property type="protein sequence ID" value="QHB53215.1"/>
    <property type="molecule type" value="Genomic_DNA"/>
</dbReference>
<dbReference type="GeneID" id="69059480"/>
<dbReference type="CDD" id="cd04301">
    <property type="entry name" value="NAT_SF"/>
    <property type="match status" value="1"/>
</dbReference>
<organism evidence="1 2">
    <name type="scientific">Lentilactobacillus hilgardii</name>
    <name type="common">Lactobacillus hilgardii</name>
    <dbReference type="NCBI Taxonomy" id="1588"/>
    <lineage>
        <taxon>Bacteria</taxon>
        <taxon>Bacillati</taxon>
        <taxon>Bacillota</taxon>
        <taxon>Bacilli</taxon>
        <taxon>Lactobacillales</taxon>
        <taxon>Lactobacillaceae</taxon>
        <taxon>Lentilactobacillus</taxon>
    </lineage>
</organism>
<dbReference type="InterPro" id="IPR000182">
    <property type="entry name" value="GNAT_dom"/>
</dbReference>
<dbReference type="PANTHER" id="PTHR42791">
    <property type="entry name" value="GNAT FAMILY ACETYLTRANSFERASE"/>
    <property type="match status" value="1"/>
</dbReference>
<dbReference type="Pfam" id="PF00583">
    <property type="entry name" value="Acetyltransf_1"/>
    <property type="match status" value="1"/>
</dbReference>
<reference evidence="1 2" key="1">
    <citation type="submission" date="2019-12" db="EMBL/GenBank/DDBJ databases">
        <title>Lactobacillus hilgardii FLUB.</title>
        <authorList>
            <person name="Gustaw K."/>
        </authorList>
    </citation>
    <scope>NUCLEOTIDE SEQUENCE [LARGE SCALE GENOMIC DNA]</scope>
    <source>
        <strain evidence="1 2">FLUB</strain>
    </source>
</reference>
<dbReference type="InterPro" id="IPR016181">
    <property type="entry name" value="Acyl_CoA_acyltransferase"/>
</dbReference>
<gene>
    <name evidence="1" type="ORF">GQR93_13975</name>
</gene>
<dbReference type="RefSeq" id="WP_003550746.1">
    <property type="nucleotide sequence ID" value="NZ_CABKOL010000106.1"/>
</dbReference>
<name>A0A6G9Q839_LENHI</name>
<evidence type="ECO:0000313" key="1">
    <source>
        <dbReference type="EMBL" id="QHB53215.1"/>
    </source>
</evidence>
<dbReference type="PROSITE" id="PS51186">
    <property type="entry name" value="GNAT"/>
    <property type="match status" value="1"/>
</dbReference>
<dbReference type="SUPFAM" id="SSF55729">
    <property type="entry name" value="Acyl-CoA N-acyltransferases (Nat)"/>
    <property type="match status" value="1"/>
</dbReference>